<accession>A0A5E8BEF7</accession>
<sequence length="404" mass="45362">MTLHFDLFYEYALFKIAPGRYLAGDFHSSQSNTLLTYLRDMYTGDESWRQMHRFHKRDPVKGLEAYVEQFFGYYVEGLPEIKISLDTNANDDEDVRAFKSTARAFIVSPFPLIVVGTGKASQPNVMLLGKDMECEGVHDFGIGPDDMRIAANTARVQRYVGIKAQQMLDYFFGLPKKNNIFEDLRLLASMPDPKTNLPKKQLPKLLFKSLEEVATGKETLSVSDKEIEELARTLSKVFHERIPEANAKGPLYAHLALQYSKVRVILNNLKSLQLPSLGPLVAIQASATITTSQNLSSEEQTKRAALETFILSDKPTHASSSSLKAVPNENDGLVSCANTFSPLLCIRFLRLLQKYNADNENPASAVDVDESQFDEKSVDGLNMETEEEDLNVEPWGNQANVFFE</sequence>
<gene>
    <name evidence="1" type="ORF">SAPINGB_P002489</name>
</gene>
<dbReference type="EMBL" id="CABVLU010000002">
    <property type="protein sequence ID" value="VVT49879.1"/>
    <property type="molecule type" value="Genomic_DNA"/>
</dbReference>
<keyword evidence="2" id="KW-1185">Reference proteome</keyword>
<dbReference type="RefSeq" id="XP_031853099.1">
    <property type="nucleotide sequence ID" value="XM_031997208.1"/>
</dbReference>
<protein>
    <submittedName>
        <fullName evidence="1">Uncharacterized protein</fullName>
    </submittedName>
</protein>
<evidence type="ECO:0000313" key="1">
    <source>
        <dbReference type="EMBL" id="VVT49879.1"/>
    </source>
</evidence>
<proteinExistence type="predicted"/>
<organism evidence="1 2">
    <name type="scientific">Magnusiomyces paraingens</name>
    <dbReference type="NCBI Taxonomy" id="2606893"/>
    <lineage>
        <taxon>Eukaryota</taxon>
        <taxon>Fungi</taxon>
        <taxon>Dikarya</taxon>
        <taxon>Ascomycota</taxon>
        <taxon>Saccharomycotina</taxon>
        <taxon>Dipodascomycetes</taxon>
        <taxon>Dipodascales</taxon>
        <taxon>Dipodascaceae</taxon>
        <taxon>Magnusiomyces</taxon>
    </lineage>
</organism>
<reference evidence="1 2" key="1">
    <citation type="submission" date="2019-09" db="EMBL/GenBank/DDBJ databases">
        <authorList>
            <person name="Brejova B."/>
        </authorList>
    </citation>
    <scope>NUCLEOTIDE SEQUENCE [LARGE SCALE GENOMIC DNA]</scope>
</reference>
<dbReference type="GeneID" id="43581308"/>
<evidence type="ECO:0000313" key="2">
    <source>
        <dbReference type="Proteomes" id="UP000398389"/>
    </source>
</evidence>
<name>A0A5E8BEF7_9ASCO</name>
<dbReference type="AlphaFoldDB" id="A0A5E8BEF7"/>
<dbReference type="Proteomes" id="UP000398389">
    <property type="component" value="Unassembled WGS sequence"/>
</dbReference>